<evidence type="ECO:0000313" key="2">
    <source>
        <dbReference type="EMBL" id="CAL1283349.1"/>
    </source>
</evidence>
<dbReference type="AlphaFoldDB" id="A0AAV2AJE4"/>
<gene>
    <name evidence="2" type="ORF">LARSCL_LOCUS12546</name>
</gene>
<proteinExistence type="predicted"/>
<evidence type="ECO:0000256" key="1">
    <source>
        <dbReference type="SAM" id="SignalP"/>
    </source>
</evidence>
<feature type="signal peptide" evidence="1">
    <location>
        <begin position="1"/>
        <end position="22"/>
    </location>
</feature>
<dbReference type="Proteomes" id="UP001497382">
    <property type="component" value="Unassembled WGS sequence"/>
</dbReference>
<sequence>MRFYFLLALAVCIALLVAQAEGMEPEFLRGARKIRQADGGDTANIEICLLNTGLSLAQVTEIIRIVTGAVG</sequence>
<dbReference type="EMBL" id="CAXIEN010000166">
    <property type="protein sequence ID" value="CAL1283349.1"/>
    <property type="molecule type" value="Genomic_DNA"/>
</dbReference>
<keyword evidence="3" id="KW-1185">Reference proteome</keyword>
<evidence type="ECO:0000313" key="3">
    <source>
        <dbReference type="Proteomes" id="UP001497382"/>
    </source>
</evidence>
<accession>A0AAV2AJE4</accession>
<reference evidence="2 3" key="1">
    <citation type="submission" date="2024-04" db="EMBL/GenBank/DDBJ databases">
        <authorList>
            <person name="Rising A."/>
            <person name="Reimegard J."/>
            <person name="Sonavane S."/>
            <person name="Akerstrom W."/>
            <person name="Nylinder S."/>
            <person name="Hedman E."/>
            <person name="Kallberg Y."/>
        </authorList>
    </citation>
    <scope>NUCLEOTIDE SEQUENCE [LARGE SCALE GENOMIC DNA]</scope>
</reference>
<protein>
    <submittedName>
        <fullName evidence="2">Uncharacterized protein</fullName>
    </submittedName>
</protein>
<keyword evidence="1" id="KW-0732">Signal</keyword>
<organism evidence="2 3">
    <name type="scientific">Larinioides sclopetarius</name>
    <dbReference type="NCBI Taxonomy" id="280406"/>
    <lineage>
        <taxon>Eukaryota</taxon>
        <taxon>Metazoa</taxon>
        <taxon>Ecdysozoa</taxon>
        <taxon>Arthropoda</taxon>
        <taxon>Chelicerata</taxon>
        <taxon>Arachnida</taxon>
        <taxon>Araneae</taxon>
        <taxon>Araneomorphae</taxon>
        <taxon>Entelegynae</taxon>
        <taxon>Araneoidea</taxon>
        <taxon>Araneidae</taxon>
        <taxon>Larinioides</taxon>
    </lineage>
</organism>
<feature type="chain" id="PRO_5043864214" evidence="1">
    <location>
        <begin position="23"/>
        <end position="71"/>
    </location>
</feature>
<comment type="caution">
    <text evidence="2">The sequence shown here is derived from an EMBL/GenBank/DDBJ whole genome shotgun (WGS) entry which is preliminary data.</text>
</comment>
<name>A0AAV2AJE4_9ARAC</name>